<dbReference type="AlphaFoldDB" id="A0A0E9SBT3"/>
<proteinExistence type="predicted"/>
<dbReference type="EMBL" id="GBXM01067654">
    <property type="protein sequence ID" value="JAH40923.1"/>
    <property type="molecule type" value="Transcribed_RNA"/>
</dbReference>
<reference evidence="1" key="2">
    <citation type="journal article" date="2015" name="Fish Shellfish Immunol.">
        <title>Early steps in the European eel (Anguilla anguilla)-Vibrio vulnificus interaction in the gills: Role of the RtxA13 toxin.</title>
        <authorList>
            <person name="Callol A."/>
            <person name="Pajuelo D."/>
            <person name="Ebbesson L."/>
            <person name="Teles M."/>
            <person name="MacKenzie S."/>
            <person name="Amaro C."/>
        </authorList>
    </citation>
    <scope>NUCLEOTIDE SEQUENCE</scope>
</reference>
<sequence>MLPHRDAEMGNRGSAPKAIRLDMLY</sequence>
<name>A0A0E9SBT3_ANGAN</name>
<dbReference type="EMBL" id="GBXM01070609">
    <property type="protein sequence ID" value="JAH37968.1"/>
    <property type="molecule type" value="Transcribed_RNA"/>
</dbReference>
<accession>A0A0E9SBT3</accession>
<organism evidence="1">
    <name type="scientific">Anguilla anguilla</name>
    <name type="common">European freshwater eel</name>
    <name type="synonym">Muraena anguilla</name>
    <dbReference type="NCBI Taxonomy" id="7936"/>
    <lineage>
        <taxon>Eukaryota</taxon>
        <taxon>Metazoa</taxon>
        <taxon>Chordata</taxon>
        <taxon>Craniata</taxon>
        <taxon>Vertebrata</taxon>
        <taxon>Euteleostomi</taxon>
        <taxon>Actinopterygii</taxon>
        <taxon>Neopterygii</taxon>
        <taxon>Teleostei</taxon>
        <taxon>Anguilliformes</taxon>
        <taxon>Anguillidae</taxon>
        <taxon>Anguilla</taxon>
    </lineage>
</organism>
<protein>
    <submittedName>
        <fullName evidence="1">Uncharacterized protein</fullName>
    </submittedName>
</protein>
<reference evidence="1" key="1">
    <citation type="submission" date="2014-11" db="EMBL/GenBank/DDBJ databases">
        <authorList>
            <person name="Amaro Gonzalez C."/>
        </authorList>
    </citation>
    <scope>NUCLEOTIDE SEQUENCE</scope>
</reference>
<evidence type="ECO:0000313" key="1">
    <source>
        <dbReference type="EMBL" id="JAH37968.1"/>
    </source>
</evidence>